<feature type="region of interest" description="Disordered" evidence="1">
    <location>
        <begin position="422"/>
        <end position="446"/>
    </location>
</feature>
<feature type="region of interest" description="Disordered" evidence="1">
    <location>
        <begin position="693"/>
        <end position="789"/>
    </location>
</feature>
<feature type="compositionally biased region" description="Basic residues" evidence="1">
    <location>
        <begin position="561"/>
        <end position="572"/>
    </location>
</feature>
<feature type="region of interest" description="Disordered" evidence="1">
    <location>
        <begin position="170"/>
        <end position="195"/>
    </location>
</feature>
<feature type="compositionally biased region" description="Low complexity" evidence="1">
    <location>
        <begin position="543"/>
        <end position="555"/>
    </location>
</feature>
<evidence type="ECO:0000256" key="1">
    <source>
        <dbReference type="SAM" id="MobiDB-lite"/>
    </source>
</evidence>
<dbReference type="OrthoDB" id="5877360at2759"/>
<dbReference type="AlphaFoldDB" id="A0A9P1IY37"/>
<feature type="compositionally biased region" description="Low complexity" evidence="1">
    <location>
        <begin position="176"/>
        <end position="194"/>
    </location>
</feature>
<dbReference type="Proteomes" id="UP001152747">
    <property type="component" value="Unassembled WGS sequence"/>
</dbReference>
<organism evidence="2 3">
    <name type="scientific">Caenorhabditis angaria</name>
    <dbReference type="NCBI Taxonomy" id="860376"/>
    <lineage>
        <taxon>Eukaryota</taxon>
        <taxon>Metazoa</taxon>
        <taxon>Ecdysozoa</taxon>
        <taxon>Nematoda</taxon>
        <taxon>Chromadorea</taxon>
        <taxon>Rhabditida</taxon>
        <taxon>Rhabditina</taxon>
        <taxon>Rhabditomorpha</taxon>
        <taxon>Rhabditoidea</taxon>
        <taxon>Rhabditidae</taxon>
        <taxon>Peloderinae</taxon>
        <taxon>Caenorhabditis</taxon>
    </lineage>
</organism>
<reference evidence="2" key="1">
    <citation type="submission" date="2022-11" db="EMBL/GenBank/DDBJ databases">
        <authorList>
            <person name="Kikuchi T."/>
        </authorList>
    </citation>
    <scope>NUCLEOTIDE SEQUENCE</scope>
    <source>
        <strain evidence="2">PS1010</strain>
    </source>
</reference>
<evidence type="ECO:0000313" key="3">
    <source>
        <dbReference type="Proteomes" id="UP001152747"/>
    </source>
</evidence>
<comment type="caution">
    <text evidence="2">The sequence shown here is derived from an EMBL/GenBank/DDBJ whole genome shotgun (WGS) entry which is preliminary data.</text>
</comment>
<feature type="compositionally biased region" description="Polar residues" evidence="1">
    <location>
        <begin position="422"/>
        <end position="431"/>
    </location>
</feature>
<feature type="compositionally biased region" description="Low complexity" evidence="1">
    <location>
        <begin position="432"/>
        <end position="446"/>
    </location>
</feature>
<feature type="compositionally biased region" description="Polar residues" evidence="1">
    <location>
        <begin position="705"/>
        <end position="721"/>
    </location>
</feature>
<feature type="compositionally biased region" description="Basic residues" evidence="1">
    <location>
        <begin position="608"/>
        <end position="617"/>
    </location>
</feature>
<dbReference type="EMBL" id="CANHGI010000005">
    <property type="protein sequence ID" value="CAI5451528.1"/>
    <property type="molecule type" value="Genomic_DNA"/>
</dbReference>
<protein>
    <submittedName>
        <fullName evidence="2">Uncharacterized protein</fullName>
    </submittedName>
</protein>
<name>A0A9P1IY37_9PELO</name>
<sequence length="1266" mass="144876">MNKALKKEKNNSKNGFATRIVKGETRPSEIITLFYNPKLSDEEKIEIGIRKGYVIPKDFVQIVRNMYLNDKLKGNKMYSISPGFDDPLMRPLKTHPQYEHNPIYKREYPRRIQKPDPTKMICFMPASYVEAMKSTEMERVTIRQKYQETFFPRYLKLRKQKQLMRKKMKIPRFKENNASTSHQSSSNSNDQTNSTKKEMTLNFEFDSDVRVNCVDMKIGMNNNQQIVKYSSKNDFPEPVEQKITPVVDVVLPVVALKTDQEKAEYKREMIKKYTPMLSEQNLKGIRAALGGPSLFKQLRKNLDEKQRIERLKIVQEPIESGGEFDRKIIERLRMKSKIDDPIDSLDGEKSLHIVTSDEEEEDENMEGIENTEPVEAKITVPVEHFIYIKDFDGHFLLYTGNVEREIEVQTDYSSEDLNELATTSTSKVQKPSSISTQSSSNSIMIPPNISNIPSSSTENLTALTIDILANSLSLTANSLSLPRKKSENPWEDIVNDADELFIRKSASHSIVSSTPSALELEQNLSKMVIKPRLSTTITLGDEPTTPLTSTPPASTVVEKPKGKRGRPHKRPRGPQTKNPLKRTPDIPYHPNDDPLLKQSGPLDPSILGRKRPGRPRIHFKKAEDSTDSADIVVESALPAPQPHQFPRPDLEPFQAEVQPKLSDCRTFIMPKSPGPRFARPDINRFVADCAKSSSSLQKPIESQDDVLSQNSISCDSEGPSTKRSKNDTDDQQSNSSSLCPPPTRPIRSRRSYISKNNPKLRHRRTEELTASASGEHPEESSDDAISRTSTQSWMQNRMMQGNSRTSSIAEDFDELAWPTRNVSTFGDPQPPPEVTIDEEIEAKPDTRDLPTPPPINEFTRKSWKNKNMDDVKQEITEEELNELQVMFENIQPKPEISEDEIMLVDAAYQVPRNYPVPVDENDNLPPKNENYEGERIPHWFTINKFVYHDFNNFFMSDPEVFENLVLCLLEDENDEGMTFRQSIEYNDRAKPYSEKFFEFLKTSPRNGGVSCEDFTGYNGYTGELRKRCAQNSMTVTFKTCYGAVEMATEVNDKLETHMTAFGVLGINETEILKKALAIFTGRYVKSTLKLAKLYCIPWATTEHKTRRWEVMISGWSEFIKRGGYLRLIFDLTKIEGRRKPGKEFVDEIERILNNSVKNMRNALEIFNLDEEGLEAKIAERVNISAEQLEMIRNDMSTEKTEKHQFACETCLQTTGSGINNKCHIYFSTPEILNLHEKMHQLEECGECFENTSYLSIHCINKHYSSL</sequence>
<gene>
    <name evidence="2" type="ORF">CAMP_LOCUS14165</name>
</gene>
<accession>A0A9P1IY37</accession>
<keyword evidence="3" id="KW-1185">Reference proteome</keyword>
<proteinExistence type="predicted"/>
<feature type="region of interest" description="Disordered" evidence="1">
    <location>
        <begin position="535"/>
        <end position="617"/>
    </location>
</feature>
<feature type="compositionally biased region" description="Basic residues" evidence="1">
    <location>
        <begin position="746"/>
        <end position="763"/>
    </location>
</feature>
<evidence type="ECO:0000313" key="2">
    <source>
        <dbReference type="EMBL" id="CAI5451528.1"/>
    </source>
</evidence>